<protein>
    <recommendedName>
        <fullName evidence="1">Rhodanese domain-containing protein</fullName>
    </recommendedName>
</protein>
<dbReference type="PANTHER" id="PTHR44086:SF10">
    <property type="entry name" value="THIOSULFATE SULFURTRANSFERASE_RHODANESE-LIKE DOMAIN-CONTAINING PROTEIN 3"/>
    <property type="match status" value="1"/>
</dbReference>
<dbReference type="AlphaFoldDB" id="A0AAW0WAK8"/>
<dbReference type="EMBL" id="JARKIK010000072">
    <property type="protein sequence ID" value="KAK8728156.1"/>
    <property type="molecule type" value="Genomic_DNA"/>
</dbReference>
<dbReference type="Pfam" id="PF00581">
    <property type="entry name" value="Rhodanese"/>
    <property type="match status" value="1"/>
</dbReference>
<evidence type="ECO:0000259" key="1">
    <source>
        <dbReference type="PROSITE" id="PS50206"/>
    </source>
</evidence>
<evidence type="ECO:0000313" key="2">
    <source>
        <dbReference type="EMBL" id="KAK8728156.1"/>
    </source>
</evidence>
<keyword evidence="3" id="KW-1185">Reference proteome</keyword>
<accession>A0AAW0WAK8</accession>
<dbReference type="SUPFAM" id="SSF52821">
    <property type="entry name" value="Rhodanese/Cell cycle control phosphatase"/>
    <property type="match status" value="1"/>
</dbReference>
<evidence type="ECO:0000313" key="3">
    <source>
        <dbReference type="Proteomes" id="UP001445076"/>
    </source>
</evidence>
<feature type="non-terminal residue" evidence="2">
    <location>
        <position position="1"/>
    </location>
</feature>
<organism evidence="2 3">
    <name type="scientific">Cherax quadricarinatus</name>
    <name type="common">Australian red claw crayfish</name>
    <dbReference type="NCBI Taxonomy" id="27406"/>
    <lineage>
        <taxon>Eukaryota</taxon>
        <taxon>Metazoa</taxon>
        <taxon>Ecdysozoa</taxon>
        <taxon>Arthropoda</taxon>
        <taxon>Crustacea</taxon>
        <taxon>Multicrustacea</taxon>
        <taxon>Malacostraca</taxon>
        <taxon>Eumalacostraca</taxon>
        <taxon>Eucarida</taxon>
        <taxon>Decapoda</taxon>
        <taxon>Pleocyemata</taxon>
        <taxon>Astacidea</taxon>
        <taxon>Parastacoidea</taxon>
        <taxon>Parastacidae</taxon>
        <taxon>Cherax</taxon>
    </lineage>
</organism>
<proteinExistence type="predicted"/>
<name>A0AAW0WAK8_CHEQU</name>
<feature type="domain" description="Rhodanese" evidence="1">
    <location>
        <begin position="32"/>
        <end position="108"/>
    </location>
</feature>
<dbReference type="InterPro" id="IPR036873">
    <property type="entry name" value="Rhodanese-like_dom_sf"/>
</dbReference>
<dbReference type="Gene3D" id="3.40.250.10">
    <property type="entry name" value="Rhodanese-like domain"/>
    <property type="match status" value="1"/>
</dbReference>
<comment type="caution">
    <text evidence="2">The sequence shown here is derived from an EMBL/GenBank/DDBJ whole genome shotgun (WGS) entry which is preliminary data.</text>
</comment>
<dbReference type="PROSITE" id="PS50206">
    <property type="entry name" value="RHODANESE_3"/>
    <property type="match status" value="1"/>
</dbReference>
<dbReference type="InterPro" id="IPR001763">
    <property type="entry name" value="Rhodanese-like_dom"/>
</dbReference>
<sequence length="131" mass="15044">AMAASRPLGRAAANFSTIIRCNTPLSTTNGPFYVGKIKDALQLSKDEWEKEFHRQKPDIGYRNLVFYARGPNASSAAVEIAHRLGFKRSRHYIGGWEDYCRQTGRPLKKLQDDGFRARSNYYTTNFNQYLF</sequence>
<dbReference type="Proteomes" id="UP001445076">
    <property type="component" value="Unassembled WGS sequence"/>
</dbReference>
<reference evidence="2 3" key="1">
    <citation type="journal article" date="2024" name="BMC Genomics">
        <title>Genome assembly of redclaw crayfish (Cherax quadricarinatus) provides insights into its immune adaptation and hypoxia tolerance.</title>
        <authorList>
            <person name="Liu Z."/>
            <person name="Zheng J."/>
            <person name="Li H."/>
            <person name="Fang K."/>
            <person name="Wang S."/>
            <person name="He J."/>
            <person name="Zhou D."/>
            <person name="Weng S."/>
            <person name="Chi M."/>
            <person name="Gu Z."/>
            <person name="He J."/>
            <person name="Li F."/>
            <person name="Wang M."/>
        </authorList>
    </citation>
    <scope>NUCLEOTIDE SEQUENCE [LARGE SCALE GENOMIC DNA]</scope>
    <source>
        <strain evidence="2">ZL_2023a</strain>
    </source>
</reference>
<dbReference type="PANTHER" id="PTHR44086">
    <property type="entry name" value="THIOSULFATE SULFURTRANSFERASE RDL2, MITOCHONDRIAL-RELATED"/>
    <property type="match status" value="1"/>
</dbReference>
<gene>
    <name evidence="2" type="ORF">OTU49_009141</name>
</gene>